<evidence type="ECO:0000313" key="1">
    <source>
        <dbReference type="EMBL" id="OQO00897.1"/>
    </source>
</evidence>
<dbReference type="InParanoid" id="A0A1V8SP00"/>
<gene>
    <name evidence="1" type="ORF">B0A48_13584</name>
</gene>
<protein>
    <submittedName>
        <fullName evidence="1">Uncharacterized protein</fullName>
    </submittedName>
</protein>
<reference evidence="2" key="1">
    <citation type="submission" date="2017-03" db="EMBL/GenBank/DDBJ databases">
        <title>Genomes of endolithic fungi from Antarctica.</title>
        <authorList>
            <person name="Coleine C."/>
            <person name="Masonjones S."/>
            <person name="Stajich J.E."/>
        </authorList>
    </citation>
    <scope>NUCLEOTIDE SEQUENCE [LARGE SCALE GENOMIC DNA]</scope>
    <source>
        <strain evidence="2">CCFEE 5527</strain>
    </source>
</reference>
<accession>A0A1V8SP00</accession>
<proteinExistence type="predicted"/>
<name>A0A1V8SP00_9PEZI</name>
<comment type="caution">
    <text evidence="1">The sequence shown here is derived from an EMBL/GenBank/DDBJ whole genome shotgun (WGS) entry which is preliminary data.</text>
</comment>
<evidence type="ECO:0000313" key="2">
    <source>
        <dbReference type="Proteomes" id="UP000192596"/>
    </source>
</evidence>
<dbReference type="AlphaFoldDB" id="A0A1V8SP00"/>
<keyword evidence="2" id="KW-1185">Reference proteome</keyword>
<sequence length="222" mass="25203">MSITAPEELNEARRQSIKAALGSYRNTVLDHNLSNLRAIVNSIESQPCGWRASMSHLREQVMRHEITNIATSPRSLLDPAVRLKLIETCDLDGIYHLPDDFPLDRGAWYARVRALIESLVDGIGGSGLPRYQFIHQCSMLDLAERSSPYRDDTVTVGEDELPGQWDIELDIALCIKIGRNEEHSWGGSYVLWCRKAPDEQYAWKYAAHADEWASDVYDTLEE</sequence>
<organism evidence="1 2">
    <name type="scientific">Cryoendolithus antarcticus</name>
    <dbReference type="NCBI Taxonomy" id="1507870"/>
    <lineage>
        <taxon>Eukaryota</taxon>
        <taxon>Fungi</taxon>
        <taxon>Dikarya</taxon>
        <taxon>Ascomycota</taxon>
        <taxon>Pezizomycotina</taxon>
        <taxon>Dothideomycetes</taxon>
        <taxon>Dothideomycetidae</taxon>
        <taxon>Cladosporiales</taxon>
        <taxon>Cladosporiaceae</taxon>
        <taxon>Cryoendolithus</taxon>
    </lineage>
</organism>
<dbReference type="OrthoDB" id="5140754at2759"/>
<dbReference type="EMBL" id="NAJO01000033">
    <property type="protein sequence ID" value="OQO00897.1"/>
    <property type="molecule type" value="Genomic_DNA"/>
</dbReference>
<dbReference type="Proteomes" id="UP000192596">
    <property type="component" value="Unassembled WGS sequence"/>
</dbReference>